<evidence type="ECO:0000256" key="1">
    <source>
        <dbReference type="SAM" id="MobiDB-lite"/>
    </source>
</evidence>
<name>A0AAV3Z1N5_9GAST</name>
<dbReference type="AlphaFoldDB" id="A0AAV3Z1N5"/>
<accession>A0AAV3Z1N5</accession>
<sequence length="124" mass="13701">MNPLPTPLHPMNFLFTSLCHPIKPLLTPPRLFSPLCTPYSCHHIEFHISSPDAVSALLNPPHQILPLPTHHTPPYLILLHPSRPTSSNITPPQPKPKPSNFTPPHTTPSSLTLSDPIPSNYTPL</sequence>
<protein>
    <submittedName>
        <fullName evidence="2">Uncharacterized protein</fullName>
    </submittedName>
</protein>
<reference evidence="2 3" key="1">
    <citation type="journal article" date="2021" name="Elife">
        <title>Chloroplast acquisition without the gene transfer in kleptoplastic sea slugs, Plakobranchus ocellatus.</title>
        <authorList>
            <person name="Maeda T."/>
            <person name="Takahashi S."/>
            <person name="Yoshida T."/>
            <person name="Shimamura S."/>
            <person name="Takaki Y."/>
            <person name="Nagai Y."/>
            <person name="Toyoda A."/>
            <person name="Suzuki Y."/>
            <person name="Arimoto A."/>
            <person name="Ishii H."/>
            <person name="Satoh N."/>
            <person name="Nishiyama T."/>
            <person name="Hasebe M."/>
            <person name="Maruyama T."/>
            <person name="Minagawa J."/>
            <person name="Obokata J."/>
            <person name="Shigenobu S."/>
        </authorList>
    </citation>
    <scope>NUCLEOTIDE SEQUENCE [LARGE SCALE GENOMIC DNA]</scope>
</reference>
<evidence type="ECO:0000313" key="3">
    <source>
        <dbReference type="Proteomes" id="UP000735302"/>
    </source>
</evidence>
<organism evidence="2 3">
    <name type="scientific">Plakobranchus ocellatus</name>
    <dbReference type="NCBI Taxonomy" id="259542"/>
    <lineage>
        <taxon>Eukaryota</taxon>
        <taxon>Metazoa</taxon>
        <taxon>Spiralia</taxon>
        <taxon>Lophotrochozoa</taxon>
        <taxon>Mollusca</taxon>
        <taxon>Gastropoda</taxon>
        <taxon>Heterobranchia</taxon>
        <taxon>Euthyneura</taxon>
        <taxon>Panpulmonata</taxon>
        <taxon>Sacoglossa</taxon>
        <taxon>Placobranchoidea</taxon>
        <taxon>Plakobranchidae</taxon>
        <taxon>Plakobranchus</taxon>
    </lineage>
</organism>
<keyword evidence="3" id="KW-1185">Reference proteome</keyword>
<evidence type="ECO:0000313" key="2">
    <source>
        <dbReference type="EMBL" id="GFN88417.1"/>
    </source>
</evidence>
<dbReference type="EMBL" id="BLXT01001848">
    <property type="protein sequence ID" value="GFN88417.1"/>
    <property type="molecule type" value="Genomic_DNA"/>
</dbReference>
<gene>
    <name evidence="2" type="ORF">PoB_001492300</name>
</gene>
<proteinExistence type="predicted"/>
<comment type="caution">
    <text evidence="2">The sequence shown here is derived from an EMBL/GenBank/DDBJ whole genome shotgun (WGS) entry which is preliminary data.</text>
</comment>
<feature type="compositionally biased region" description="Low complexity" evidence="1">
    <location>
        <begin position="102"/>
        <end position="124"/>
    </location>
</feature>
<dbReference type="Proteomes" id="UP000735302">
    <property type="component" value="Unassembled WGS sequence"/>
</dbReference>
<feature type="region of interest" description="Disordered" evidence="1">
    <location>
        <begin position="80"/>
        <end position="124"/>
    </location>
</feature>